<dbReference type="NCBIfam" id="TIGR03715">
    <property type="entry name" value="KxYKxGKxW"/>
    <property type="match status" value="1"/>
</dbReference>
<evidence type="ECO:0000256" key="2">
    <source>
        <dbReference type="ARBA" id="ARBA00022737"/>
    </source>
</evidence>
<evidence type="ECO:0000313" key="7">
    <source>
        <dbReference type="Proteomes" id="UP000727071"/>
    </source>
</evidence>
<name>A0AB35G2A7_LEUGE</name>
<dbReference type="Pfam" id="PF19258">
    <property type="entry name" value="KxYKxGKxW_sig"/>
    <property type="match status" value="1"/>
</dbReference>
<dbReference type="Gene3D" id="2.60.40.4300">
    <property type="match status" value="1"/>
</dbReference>
<dbReference type="Pfam" id="PF18483">
    <property type="entry name" value="Lectin_L-type_dom"/>
    <property type="match status" value="1"/>
</dbReference>
<dbReference type="Gene3D" id="3.10.20.320">
    <property type="entry name" value="Putative peptidoglycan bound protein (lpxtg motif)"/>
    <property type="match status" value="1"/>
</dbReference>
<gene>
    <name evidence="6" type="ORF">KII88_09720</name>
</gene>
<dbReference type="InterPro" id="IPR009459">
    <property type="entry name" value="MucBP_dom"/>
</dbReference>
<sequence>MEKSLSTNYKMYKSGKRWITASLITGVVSMGMFAGSQIANADSVSATPVSAAPVSATPVSAAPVSAAPVSATPVSEAPVSEAPVSATRVSEAPVSEASVSATPVNAAPVSEASVNAAPVSATRVSATQSRLKDSSAFTNVTPDNFEDYFTSNGSAKYDKPSGTVTITPDENDKVGSFSLDSKIDMSSSFTLSGSVNLGSHTQQNGGADGIGFAFHNGNTTDLGNAGGNLGIGGLQDAIGFKLDTYHNDYRVPQTSTAGAEIANTDSNGYGWDTDPSKSDYPQFGSFVTTSDQQIKAKDGNNYQRWWATTDTNSAQKLDDADLDGKFHKFVVAYDGDSRTLTINYTQTDGSILTWSKIIPDTYKAMALTVSASTGGSKNLQQFKLDSFEFTQAATVNVKYVDTTGKQIAQGLVNYPNKPAVNGTYSTEQLDIPGYKFVKMDDGSATGNPSISPNGTLTDPGDNGTVVYVYAAYTQATQTVNETIHYVDQQGQTVSADHSATPINFVTVTNPVDQSTKTYVSTTASSATLDDNGVPTGIDWQEATNGKFSAVMNPTIAGYHVISTTDPANDLTTTTEQTVNGNSQDLEFTVVYAPNETPSSETPSSETPSSETPSSETPSSETPSSETP</sequence>
<dbReference type="GO" id="GO:0005509">
    <property type="term" value="F:calcium ion binding"/>
    <property type="evidence" value="ECO:0007669"/>
    <property type="project" value="InterPro"/>
</dbReference>
<organism evidence="6 7">
    <name type="scientific">Leuconostoc gelidum subsp. gelidum</name>
    <dbReference type="NCBI Taxonomy" id="1607839"/>
    <lineage>
        <taxon>Bacteria</taxon>
        <taxon>Bacillati</taxon>
        <taxon>Bacillota</taxon>
        <taxon>Bacilli</taxon>
        <taxon>Lactobacillales</taxon>
        <taxon>Lactobacillaceae</taxon>
        <taxon>Leuconostoc</taxon>
        <taxon>Leuconostoc gelidum group</taxon>
    </lineage>
</organism>
<evidence type="ECO:0000256" key="3">
    <source>
        <dbReference type="SAM" id="MobiDB-lite"/>
    </source>
</evidence>
<dbReference type="EMBL" id="JAHBFV010000024">
    <property type="protein sequence ID" value="MBZ6016791.1"/>
    <property type="molecule type" value="Genomic_DNA"/>
</dbReference>
<proteinExistence type="predicted"/>
<keyword evidence="1" id="KW-0732">Signal</keyword>
<dbReference type="GO" id="GO:0033234">
    <property type="term" value="P:negative regulation of protein sumoylation"/>
    <property type="evidence" value="ECO:0007669"/>
    <property type="project" value="InterPro"/>
</dbReference>
<dbReference type="CDD" id="cd01951">
    <property type="entry name" value="lectin_L-type"/>
    <property type="match status" value="1"/>
</dbReference>
<feature type="region of interest" description="Disordered" evidence="3">
    <location>
        <begin position="590"/>
        <end position="627"/>
    </location>
</feature>
<dbReference type="InterPro" id="IPR043375">
    <property type="entry name" value="FSCB"/>
</dbReference>
<feature type="domain" description="Mub B2-like" evidence="5">
    <location>
        <begin position="473"/>
        <end position="594"/>
    </location>
</feature>
<dbReference type="PANTHER" id="PTHR36135">
    <property type="entry name" value="FIBROUS SHEATH CABYR-BINDING PROTEIN"/>
    <property type="match status" value="1"/>
</dbReference>
<dbReference type="InterPro" id="IPR013320">
    <property type="entry name" value="ConA-like_dom_sf"/>
</dbReference>
<evidence type="ECO:0000259" key="4">
    <source>
        <dbReference type="Pfam" id="PF06458"/>
    </source>
</evidence>
<keyword evidence="2" id="KW-0677">Repeat</keyword>
<reference evidence="6" key="1">
    <citation type="submission" date="2021-05" db="EMBL/GenBank/DDBJ databases">
        <title>Pangenome of Leuconostoc gelidum warrants species status for Leuconostoc gelidum subsp. gasicomitatum.</title>
        <authorList>
            <person name="Johansson P."/>
            <person name="Sade E."/>
            <person name="Hultman J."/>
            <person name="Auvinen P."/>
            <person name="Bjorkroth J."/>
        </authorList>
    </citation>
    <scope>NUCLEOTIDE SEQUENCE</scope>
    <source>
        <strain evidence="6">C220d</strain>
    </source>
</reference>
<feature type="non-terminal residue" evidence="6">
    <location>
        <position position="627"/>
    </location>
</feature>
<evidence type="ECO:0000259" key="5">
    <source>
        <dbReference type="Pfam" id="PF17966"/>
    </source>
</evidence>
<dbReference type="InterPro" id="IPR022263">
    <property type="entry name" value="KxYKxGKxW"/>
</dbReference>
<dbReference type="Pfam" id="PF17966">
    <property type="entry name" value="Muc_B2"/>
    <property type="match status" value="1"/>
</dbReference>
<evidence type="ECO:0000256" key="1">
    <source>
        <dbReference type="ARBA" id="ARBA00022729"/>
    </source>
</evidence>
<feature type="compositionally biased region" description="Low complexity" evidence="3">
    <location>
        <begin position="595"/>
        <end position="627"/>
    </location>
</feature>
<feature type="domain" description="MucBP" evidence="4">
    <location>
        <begin position="394"/>
        <end position="469"/>
    </location>
</feature>
<dbReference type="Proteomes" id="UP000727071">
    <property type="component" value="Unassembled WGS sequence"/>
</dbReference>
<dbReference type="InterPro" id="IPR056573">
    <property type="entry name" value="Lectin_L-type_dom"/>
</dbReference>
<dbReference type="PANTHER" id="PTHR36135:SF1">
    <property type="entry name" value="FIBROUS SHEATH CABYR-BINDING PROTEIN"/>
    <property type="match status" value="1"/>
</dbReference>
<dbReference type="AlphaFoldDB" id="A0AB35G2A7"/>
<dbReference type="SUPFAM" id="SSF49899">
    <property type="entry name" value="Concanavalin A-like lectins/glucanases"/>
    <property type="match status" value="1"/>
</dbReference>
<accession>A0AB35G2A7</accession>
<evidence type="ECO:0000313" key="6">
    <source>
        <dbReference type="EMBL" id="MBZ6016791.1"/>
    </source>
</evidence>
<dbReference type="Gene3D" id="2.60.120.200">
    <property type="match status" value="1"/>
</dbReference>
<protein>
    <submittedName>
        <fullName evidence="6">MucBP domain-containing protein</fullName>
    </submittedName>
</protein>
<comment type="caution">
    <text evidence="6">The sequence shown here is derived from an EMBL/GenBank/DDBJ whole genome shotgun (WGS) entry which is preliminary data.</text>
</comment>
<dbReference type="InterPro" id="IPR041495">
    <property type="entry name" value="Mub_B2"/>
</dbReference>
<dbReference type="Pfam" id="PF06458">
    <property type="entry name" value="MucBP"/>
    <property type="match status" value="1"/>
</dbReference>